<protein>
    <submittedName>
        <fullName evidence="2">Uncharacterized protein</fullName>
    </submittedName>
</protein>
<dbReference type="EMBL" id="JBBNAF010000003">
    <property type="protein sequence ID" value="KAK9160896.1"/>
    <property type="molecule type" value="Genomic_DNA"/>
</dbReference>
<dbReference type="AlphaFoldDB" id="A0AAP0KY88"/>
<proteinExistence type="predicted"/>
<evidence type="ECO:0000256" key="1">
    <source>
        <dbReference type="SAM" id="MobiDB-lite"/>
    </source>
</evidence>
<feature type="compositionally biased region" description="Gly residues" evidence="1">
    <location>
        <begin position="56"/>
        <end position="69"/>
    </location>
</feature>
<evidence type="ECO:0000313" key="2">
    <source>
        <dbReference type="EMBL" id="KAK9160896.1"/>
    </source>
</evidence>
<comment type="caution">
    <text evidence="2">The sequence shown here is derived from an EMBL/GenBank/DDBJ whole genome shotgun (WGS) entry which is preliminary data.</text>
</comment>
<dbReference type="Proteomes" id="UP001420932">
    <property type="component" value="Unassembled WGS sequence"/>
</dbReference>
<keyword evidence="3" id="KW-1185">Reference proteome</keyword>
<accession>A0AAP0KY88</accession>
<sequence>MGLLVSLKRRRIVGRSNDQNTIHSLPFSIHLRMSSKPQQLTERAAGPANLESGQASGSGEGGQSFGADGGSEEEYLRLDDFD</sequence>
<gene>
    <name evidence="2" type="ORF">Syun_007237</name>
</gene>
<feature type="region of interest" description="Disordered" evidence="1">
    <location>
        <begin position="34"/>
        <end position="82"/>
    </location>
</feature>
<evidence type="ECO:0000313" key="3">
    <source>
        <dbReference type="Proteomes" id="UP001420932"/>
    </source>
</evidence>
<reference evidence="2 3" key="1">
    <citation type="submission" date="2024-01" db="EMBL/GenBank/DDBJ databases">
        <title>Genome assemblies of Stephania.</title>
        <authorList>
            <person name="Yang L."/>
        </authorList>
    </citation>
    <scope>NUCLEOTIDE SEQUENCE [LARGE SCALE GENOMIC DNA]</scope>
    <source>
        <strain evidence="2">YNDBR</strain>
        <tissue evidence="2">Leaf</tissue>
    </source>
</reference>
<organism evidence="2 3">
    <name type="scientific">Stephania yunnanensis</name>
    <dbReference type="NCBI Taxonomy" id="152371"/>
    <lineage>
        <taxon>Eukaryota</taxon>
        <taxon>Viridiplantae</taxon>
        <taxon>Streptophyta</taxon>
        <taxon>Embryophyta</taxon>
        <taxon>Tracheophyta</taxon>
        <taxon>Spermatophyta</taxon>
        <taxon>Magnoliopsida</taxon>
        <taxon>Ranunculales</taxon>
        <taxon>Menispermaceae</taxon>
        <taxon>Menispermoideae</taxon>
        <taxon>Cissampelideae</taxon>
        <taxon>Stephania</taxon>
    </lineage>
</organism>
<name>A0AAP0KY88_9MAGN</name>